<sequence length="270" mass="29984">MMNYTVTLILFRVKQCIVTTVFIFLAQHAFSQQVNQTTKPDLETDRPDQTESASIVAARSFQLETGFYFEKATAGNTERIYTAYPTTLLRIGLLKGIEVRAEGTYQNFIVEENAKTNVNGFGPLTIGAKVKFWEESGFRPQTAFMTMITLPVGHDAFTPENPEPNLRLLFKNSLTDQLDLSHNLAYGWEDGNAVKSYSVSLCMALNDRIGAFGEVFGDKIDGEKAIHSADTGITFLVLPNLQLDLAAGTTINSPYPEYFVTTGISVRLPR</sequence>
<keyword evidence="1" id="KW-0732">Signal</keyword>
<gene>
    <name evidence="2" type="ORF">GWO68_11905</name>
</gene>
<dbReference type="RefSeq" id="WP_162346680.1">
    <property type="nucleotide sequence ID" value="NZ_JAAEAA010000014.1"/>
</dbReference>
<evidence type="ECO:0000256" key="1">
    <source>
        <dbReference type="SAM" id="SignalP"/>
    </source>
</evidence>
<feature type="chain" id="PRO_5025381138" evidence="1">
    <location>
        <begin position="32"/>
        <end position="270"/>
    </location>
</feature>
<dbReference type="AlphaFoldDB" id="A0A6B2H0L3"/>
<dbReference type="EMBL" id="JAAEAA010000014">
    <property type="protein sequence ID" value="NDK56625.1"/>
    <property type="molecule type" value="Genomic_DNA"/>
</dbReference>
<name>A0A6B2H0L3_9BACT</name>
<keyword evidence="3" id="KW-1185">Reference proteome</keyword>
<feature type="signal peptide" evidence="1">
    <location>
        <begin position="1"/>
        <end position="31"/>
    </location>
</feature>
<dbReference type="Pfam" id="PF13557">
    <property type="entry name" value="Phenol_MetA_deg"/>
    <property type="match status" value="1"/>
</dbReference>
<accession>A0A6B2H0L3</accession>
<proteinExistence type="predicted"/>
<comment type="caution">
    <text evidence="2">The sequence shown here is derived from an EMBL/GenBank/DDBJ whole genome shotgun (WGS) entry which is preliminary data.</text>
</comment>
<evidence type="ECO:0000313" key="3">
    <source>
        <dbReference type="Proteomes" id="UP000478546"/>
    </source>
</evidence>
<organism evidence="2 3">
    <name type="scientific">Pontibacter fetidus</name>
    <dbReference type="NCBI Taxonomy" id="2700082"/>
    <lineage>
        <taxon>Bacteria</taxon>
        <taxon>Pseudomonadati</taxon>
        <taxon>Bacteroidota</taxon>
        <taxon>Cytophagia</taxon>
        <taxon>Cytophagales</taxon>
        <taxon>Hymenobacteraceae</taxon>
        <taxon>Pontibacter</taxon>
    </lineage>
</organism>
<reference evidence="2 3" key="1">
    <citation type="submission" date="2020-01" db="EMBL/GenBank/DDBJ databases">
        <authorList>
            <person name="Kim M.K."/>
        </authorList>
    </citation>
    <scope>NUCLEOTIDE SEQUENCE [LARGE SCALE GENOMIC DNA]</scope>
    <source>
        <strain evidence="2 3">BT213</strain>
    </source>
</reference>
<evidence type="ECO:0000313" key="2">
    <source>
        <dbReference type="EMBL" id="NDK56625.1"/>
    </source>
</evidence>
<protein>
    <submittedName>
        <fullName evidence="2">Transporter</fullName>
    </submittedName>
</protein>
<dbReference type="InterPro" id="IPR025737">
    <property type="entry name" value="FApF"/>
</dbReference>
<dbReference type="Proteomes" id="UP000478546">
    <property type="component" value="Unassembled WGS sequence"/>
</dbReference>